<reference evidence="9 10" key="1">
    <citation type="submission" date="2015-01" db="EMBL/GenBank/DDBJ databases">
        <title>Genome Assembly of Bacillus badius MTCC 1458.</title>
        <authorList>
            <person name="Verma A."/>
            <person name="Khatri I."/>
            <person name="Mual P."/>
            <person name="Subramanian S."/>
            <person name="Krishnamurthi S."/>
        </authorList>
    </citation>
    <scope>NUCLEOTIDE SEQUENCE [LARGE SCALE GENOMIC DNA]</scope>
    <source>
        <strain evidence="9 10">MTCC 1458</strain>
    </source>
</reference>
<accession>A0ABR5AQM8</accession>
<evidence type="ECO:0000256" key="5">
    <source>
        <dbReference type="ARBA" id="ARBA00022692"/>
    </source>
</evidence>
<dbReference type="PANTHER" id="PTHR34975:SF2">
    <property type="entry name" value="SPORE GERMINATION PROTEIN A2"/>
    <property type="match status" value="1"/>
</dbReference>
<dbReference type="PANTHER" id="PTHR34975">
    <property type="entry name" value="SPORE GERMINATION PROTEIN A2"/>
    <property type="match status" value="1"/>
</dbReference>
<dbReference type="Proteomes" id="UP000031982">
    <property type="component" value="Unassembled WGS sequence"/>
</dbReference>
<feature type="transmembrane region" description="Helical" evidence="8">
    <location>
        <begin position="12"/>
        <end position="34"/>
    </location>
</feature>
<protein>
    <submittedName>
        <fullName evidence="9">Spore germination protein XB</fullName>
    </submittedName>
</protein>
<evidence type="ECO:0000256" key="7">
    <source>
        <dbReference type="ARBA" id="ARBA00023136"/>
    </source>
</evidence>
<evidence type="ECO:0000256" key="8">
    <source>
        <dbReference type="SAM" id="Phobius"/>
    </source>
</evidence>
<evidence type="ECO:0000256" key="6">
    <source>
        <dbReference type="ARBA" id="ARBA00022989"/>
    </source>
</evidence>
<dbReference type="EMBL" id="JXLP01000018">
    <property type="protein sequence ID" value="KIL77053.1"/>
    <property type="molecule type" value="Genomic_DNA"/>
</dbReference>
<comment type="similarity">
    <text evidence="2">Belongs to the amino acid-polyamine-organocation (APC) superfamily. Spore germination protein (SGP) (TC 2.A.3.9) family.</text>
</comment>
<evidence type="ECO:0000256" key="4">
    <source>
        <dbReference type="ARBA" id="ARBA00022544"/>
    </source>
</evidence>
<feature type="transmembrane region" description="Helical" evidence="8">
    <location>
        <begin position="146"/>
        <end position="166"/>
    </location>
</feature>
<keyword evidence="7 8" id="KW-0472">Membrane</keyword>
<keyword evidence="5 8" id="KW-0812">Transmembrane</keyword>
<feature type="transmembrane region" description="Helical" evidence="8">
    <location>
        <begin position="40"/>
        <end position="61"/>
    </location>
</feature>
<keyword evidence="10" id="KW-1185">Reference proteome</keyword>
<keyword evidence="3" id="KW-0813">Transport</keyword>
<dbReference type="Pfam" id="PF03845">
    <property type="entry name" value="Spore_permease"/>
    <property type="match status" value="1"/>
</dbReference>
<evidence type="ECO:0000256" key="2">
    <source>
        <dbReference type="ARBA" id="ARBA00007998"/>
    </source>
</evidence>
<evidence type="ECO:0000313" key="9">
    <source>
        <dbReference type="EMBL" id="KIL77053.1"/>
    </source>
</evidence>
<evidence type="ECO:0000313" key="10">
    <source>
        <dbReference type="Proteomes" id="UP000031982"/>
    </source>
</evidence>
<comment type="caution">
    <text evidence="9">The sequence shown here is derived from an EMBL/GenBank/DDBJ whole genome shotgun (WGS) entry which is preliminary data.</text>
</comment>
<dbReference type="InterPro" id="IPR004761">
    <property type="entry name" value="Spore_GerAB"/>
</dbReference>
<evidence type="ECO:0000256" key="1">
    <source>
        <dbReference type="ARBA" id="ARBA00004141"/>
    </source>
</evidence>
<sequence length="205" mass="23024">MNKSDSITPLQVILLGMTAIGLKNHVLAIAPLIETAGRDAWLAVLFTFALQLLWLPLLLYIHRQCNGQPLLVWLSGIIGSRLTKMIAAIFIGYLIIMSSITLRETIDWTGIAYLPETPPFILVILFVFTCWMLASTNLRTVNMANIFLLFFIIILGVFVAVANIQHKNHSLLLPVLEHGYGRVFDAMIYQASGMSEIFLIFNDFK</sequence>
<feature type="transmembrane region" description="Helical" evidence="8">
    <location>
        <begin position="117"/>
        <end position="134"/>
    </location>
</feature>
<feature type="transmembrane region" description="Helical" evidence="8">
    <location>
        <begin position="82"/>
        <end position="102"/>
    </location>
</feature>
<dbReference type="RefSeq" id="WP_052477386.1">
    <property type="nucleotide sequence ID" value="NZ_JARTHD010000042.1"/>
</dbReference>
<comment type="subcellular location">
    <subcellularLocation>
        <location evidence="1">Membrane</location>
        <topology evidence="1">Multi-pass membrane protein</topology>
    </subcellularLocation>
</comment>
<gene>
    <name evidence="9" type="ORF">SD77_1805</name>
</gene>
<evidence type="ECO:0000256" key="3">
    <source>
        <dbReference type="ARBA" id="ARBA00022448"/>
    </source>
</evidence>
<keyword evidence="6 8" id="KW-1133">Transmembrane helix</keyword>
<organism evidence="9 10">
    <name type="scientific">Bacillus badius</name>
    <dbReference type="NCBI Taxonomy" id="1455"/>
    <lineage>
        <taxon>Bacteria</taxon>
        <taxon>Bacillati</taxon>
        <taxon>Bacillota</taxon>
        <taxon>Bacilli</taxon>
        <taxon>Bacillales</taxon>
        <taxon>Bacillaceae</taxon>
        <taxon>Pseudobacillus</taxon>
    </lineage>
</organism>
<name>A0ABR5AQM8_BACBA</name>
<proteinExistence type="inferred from homology"/>
<keyword evidence="4" id="KW-0309">Germination</keyword>